<comment type="caution">
    <text evidence="1">The sequence shown here is derived from an EMBL/GenBank/DDBJ whole genome shotgun (WGS) entry which is preliminary data.</text>
</comment>
<dbReference type="EMBL" id="JARQZJ010000031">
    <property type="protein sequence ID" value="KAK9874413.1"/>
    <property type="molecule type" value="Genomic_DNA"/>
</dbReference>
<gene>
    <name evidence="1" type="ORF">WA026_002760</name>
</gene>
<reference evidence="1 2" key="1">
    <citation type="submission" date="2023-03" db="EMBL/GenBank/DDBJ databases">
        <title>Genome insight into feeding habits of ladybird beetles.</title>
        <authorList>
            <person name="Li H.-S."/>
            <person name="Huang Y.-H."/>
            <person name="Pang H."/>
        </authorList>
    </citation>
    <scope>NUCLEOTIDE SEQUENCE [LARGE SCALE GENOMIC DNA]</scope>
    <source>
        <strain evidence="1">SYSU_2023b</strain>
        <tissue evidence="1">Whole body</tissue>
    </source>
</reference>
<dbReference type="InterPro" id="IPR001969">
    <property type="entry name" value="Aspartic_peptidase_AS"/>
</dbReference>
<protein>
    <recommendedName>
        <fullName evidence="3">Retropepsins domain-containing protein</fullName>
    </recommendedName>
</protein>
<dbReference type="GO" id="GO:0004190">
    <property type="term" value="F:aspartic-type endopeptidase activity"/>
    <property type="evidence" value="ECO:0007669"/>
    <property type="project" value="InterPro"/>
</dbReference>
<dbReference type="AlphaFoldDB" id="A0AAW1U151"/>
<evidence type="ECO:0008006" key="3">
    <source>
        <dbReference type="Google" id="ProtNLM"/>
    </source>
</evidence>
<evidence type="ECO:0000313" key="2">
    <source>
        <dbReference type="Proteomes" id="UP001431783"/>
    </source>
</evidence>
<proteinExistence type="predicted"/>
<dbReference type="SUPFAM" id="SSF50630">
    <property type="entry name" value="Acid proteases"/>
    <property type="match status" value="1"/>
</dbReference>
<name>A0AAW1U151_9CUCU</name>
<keyword evidence="2" id="KW-1185">Reference proteome</keyword>
<accession>A0AAW1U151</accession>
<evidence type="ECO:0000313" key="1">
    <source>
        <dbReference type="EMBL" id="KAK9874413.1"/>
    </source>
</evidence>
<sequence>MEEPQTFFEAFRNNTNHSNHMGYVILNYGECKLKFLLDTGSSVNIIFSECLGNEVINTRNKSILKGICGSTESLGNTSLELSKPGSEKFIVHFEIINSFDYNISGILGSKFFYKYGAIINYEDKTLELKYINIDLDIQSNGQHTEDIILPPRCEIIKFVSSE</sequence>
<dbReference type="Proteomes" id="UP001431783">
    <property type="component" value="Unassembled WGS sequence"/>
</dbReference>
<dbReference type="Gene3D" id="2.40.70.10">
    <property type="entry name" value="Acid Proteases"/>
    <property type="match status" value="1"/>
</dbReference>
<dbReference type="PROSITE" id="PS00141">
    <property type="entry name" value="ASP_PROTEASE"/>
    <property type="match status" value="1"/>
</dbReference>
<organism evidence="1 2">
    <name type="scientific">Henosepilachna vigintioctopunctata</name>
    <dbReference type="NCBI Taxonomy" id="420089"/>
    <lineage>
        <taxon>Eukaryota</taxon>
        <taxon>Metazoa</taxon>
        <taxon>Ecdysozoa</taxon>
        <taxon>Arthropoda</taxon>
        <taxon>Hexapoda</taxon>
        <taxon>Insecta</taxon>
        <taxon>Pterygota</taxon>
        <taxon>Neoptera</taxon>
        <taxon>Endopterygota</taxon>
        <taxon>Coleoptera</taxon>
        <taxon>Polyphaga</taxon>
        <taxon>Cucujiformia</taxon>
        <taxon>Coccinelloidea</taxon>
        <taxon>Coccinellidae</taxon>
        <taxon>Epilachninae</taxon>
        <taxon>Epilachnini</taxon>
        <taxon>Henosepilachna</taxon>
    </lineage>
</organism>
<dbReference type="InterPro" id="IPR021109">
    <property type="entry name" value="Peptidase_aspartic_dom_sf"/>
</dbReference>
<dbReference type="CDD" id="cd00303">
    <property type="entry name" value="retropepsin_like"/>
    <property type="match status" value="1"/>
</dbReference>
<dbReference type="GO" id="GO:0006508">
    <property type="term" value="P:proteolysis"/>
    <property type="evidence" value="ECO:0007669"/>
    <property type="project" value="InterPro"/>
</dbReference>